<dbReference type="PANTHER" id="PTHR46017:SF2">
    <property type="entry name" value="MANNOSYLGLYCERATE HYDROLASE"/>
    <property type="match status" value="1"/>
</dbReference>
<feature type="compositionally biased region" description="Low complexity" evidence="6">
    <location>
        <begin position="8"/>
        <end position="17"/>
    </location>
</feature>
<organism evidence="8">
    <name type="scientific">marine sediment metagenome</name>
    <dbReference type="NCBI Taxonomy" id="412755"/>
    <lineage>
        <taxon>unclassified sequences</taxon>
        <taxon>metagenomes</taxon>
        <taxon>ecological metagenomes</taxon>
    </lineage>
</organism>
<dbReference type="EMBL" id="LAZR01000073">
    <property type="protein sequence ID" value="KKN95132.1"/>
    <property type="molecule type" value="Genomic_DNA"/>
</dbReference>
<dbReference type="Pfam" id="PF17677">
    <property type="entry name" value="Glyco_hydro38C2"/>
    <property type="match status" value="1"/>
</dbReference>
<dbReference type="Gene3D" id="2.70.98.30">
    <property type="entry name" value="Golgi alpha-mannosidase II, domain 4"/>
    <property type="match status" value="1"/>
</dbReference>
<evidence type="ECO:0000256" key="1">
    <source>
        <dbReference type="ARBA" id="ARBA00009792"/>
    </source>
</evidence>
<dbReference type="InterPro" id="IPR011013">
    <property type="entry name" value="Gal_mutarotase_sf_dom"/>
</dbReference>
<dbReference type="Pfam" id="PF09261">
    <property type="entry name" value="Alpha-mann_mid"/>
    <property type="match status" value="1"/>
</dbReference>
<dbReference type="GO" id="GO:0009313">
    <property type="term" value="P:oligosaccharide catabolic process"/>
    <property type="evidence" value="ECO:0007669"/>
    <property type="project" value="TreeGrafter"/>
</dbReference>
<evidence type="ECO:0000256" key="2">
    <source>
        <dbReference type="ARBA" id="ARBA00022723"/>
    </source>
</evidence>
<dbReference type="SUPFAM" id="SSF74650">
    <property type="entry name" value="Galactose mutarotase-like"/>
    <property type="match status" value="1"/>
</dbReference>
<accession>A0A0F9V5Z4</accession>
<comment type="caution">
    <text evidence="8">The sequence shown here is derived from an EMBL/GenBank/DDBJ whole genome shotgun (WGS) entry which is preliminary data.</text>
</comment>
<sequence>MAKRRASKSAPKAAPRPTGHIITHNHWDRDWVLTEVITRGQAAAFFKNLFAMMDREVDYKMVTDGQVEVIDDYLERLSPAKRKVEEAKFRKWGKRGNLAMGPTYIQPDYVLISGETHVRNLLLGHKVGNHLGNVMKVGWLVDTFGHISQTPQLLNQFGIDGIFIARGFSIPPDEIMSEFTWSGPDGSELLAVYTMNTTRNAMNLAQMPKIAENRLDIEMEKLTPLCIAPHVPLINGFEQDEVIDDVLPIIRRITNKDKPYDLKQTNPDEFIEIIKPYLEGKKLPHCEGFLYSGIYMPLLHGTLSTRVAVKLRNDECEKRLEKFAEPLSSFTWTHGDTYPRDEIERCWKLLLKNDHHDDICGCNSDEVDRDMHTRYDQVDRISGEVLTDKFQRIVCNVDTRKGGKDGLALVAFNPANHARNDVVKAVVDLPKDFGPFKVVDAAGKALPLQITSVKGRKFEIAFRAKLPPLGYATVFVKPLGATKLKAAAGLTVDARKLTAENKFLRIKINTNGTVNVTHKGSGKTYRQCGKLIDGGDMGDVYDYSYPRVEKLVSSADCKAQVTLEDAGPLVARFRVEYVMKIPRALHKDRTRRQSRTVNMPVVSTIELAVDSERVEWQTSLTNTAKNHRVRVHLPTGGVKSERSHAGESFDVNPFTTIGEMWGIELPKRLEGLVVPGRDTVRITSYPFHGFCDYSDGKTGAGALAKGIREYEIVKPSREIALTLLRSVGWMTHLDILTRNGDVGWEIYTPTAQCFGTYSFRYGFMPHKGDWFAGGLHTQSELFNEPVRVVQTSAHAGAFASRMSFATITPADKLIHSSTKVSEDGKSLIVRCFNPRDAKVTGKIEVAGKVKSAIKSNVAEAVTGEKLKTVGKAYTFTAGKREIVTLRFELTRDKLLARKPSASLAKATKACPRELPVAEPSLDIPLPPFVTKADIESEKKRLAKIQREYKQLKAQVAKLKARVDALAKRGAEDDDLLIEWSKMGHMVSLHRRYIDEAKFSVLLTQRRWYEQTVTDPKRLKALMKRTQEGIARTELPELRIIGRLHEYVRQFYVSRKASKLGKGIAAMAKEVTDAAMANTAQQSMAARKRK</sequence>
<dbReference type="Gene3D" id="2.60.40.1180">
    <property type="entry name" value="Golgi alpha-mannosidase II"/>
    <property type="match status" value="1"/>
</dbReference>
<evidence type="ECO:0000256" key="4">
    <source>
        <dbReference type="ARBA" id="ARBA00023295"/>
    </source>
</evidence>
<dbReference type="PANTHER" id="PTHR46017">
    <property type="entry name" value="ALPHA-MANNOSIDASE 2C1"/>
    <property type="match status" value="1"/>
</dbReference>
<dbReference type="InterPro" id="IPR015341">
    <property type="entry name" value="Glyco_hydro_38_cen"/>
</dbReference>
<dbReference type="SMART" id="SM00872">
    <property type="entry name" value="Alpha-mann_mid"/>
    <property type="match status" value="1"/>
</dbReference>
<keyword evidence="3" id="KW-0378">Hydrolase</keyword>
<dbReference type="GO" id="GO:0004559">
    <property type="term" value="F:alpha-mannosidase activity"/>
    <property type="evidence" value="ECO:0007669"/>
    <property type="project" value="InterPro"/>
</dbReference>
<name>A0A0F9V5Z4_9ZZZZ</name>
<evidence type="ECO:0000256" key="5">
    <source>
        <dbReference type="SAM" id="Coils"/>
    </source>
</evidence>
<evidence type="ECO:0000256" key="3">
    <source>
        <dbReference type="ARBA" id="ARBA00022801"/>
    </source>
</evidence>
<dbReference type="SUPFAM" id="SSF88688">
    <property type="entry name" value="Families 57/38 glycoside transferase middle domain"/>
    <property type="match status" value="1"/>
</dbReference>
<gene>
    <name evidence="8" type="ORF">LCGC14_0182010</name>
</gene>
<dbReference type="InterPro" id="IPR000602">
    <property type="entry name" value="Glyco_hydro_38_N"/>
</dbReference>
<feature type="region of interest" description="Disordered" evidence="6">
    <location>
        <begin position="1"/>
        <end position="21"/>
    </location>
</feature>
<evidence type="ECO:0000259" key="7">
    <source>
        <dbReference type="SMART" id="SM00872"/>
    </source>
</evidence>
<protein>
    <recommendedName>
        <fullName evidence="7">Glycoside hydrolase family 38 central domain-containing protein</fullName>
    </recommendedName>
</protein>
<dbReference type="InterPro" id="IPR027291">
    <property type="entry name" value="Glyco_hydro_38_N_sf"/>
</dbReference>
<dbReference type="GO" id="GO:0030246">
    <property type="term" value="F:carbohydrate binding"/>
    <property type="evidence" value="ECO:0007669"/>
    <property type="project" value="InterPro"/>
</dbReference>
<dbReference type="InterPro" id="IPR028995">
    <property type="entry name" value="Glyco_hydro_57/38_cen_sf"/>
</dbReference>
<dbReference type="Pfam" id="PF01074">
    <property type="entry name" value="Glyco_hydro_38N"/>
    <property type="match status" value="1"/>
</dbReference>
<dbReference type="InterPro" id="IPR037094">
    <property type="entry name" value="Glyco_hydro_38_cen_sf"/>
</dbReference>
<dbReference type="Gene3D" id="3.20.110.10">
    <property type="entry name" value="Glycoside hydrolase 38, N terminal domain"/>
    <property type="match status" value="1"/>
</dbReference>
<comment type="similarity">
    <text evidence="1">Belongs to the glycosyl hydrolase 38 family.</text>
</comment>
<proteinExistence type="inferred from homology"/>
<dbReference type="Gene3D" id="1.20.1270.50">
    <property type="entry name" value="Glycoside hydrolase family 38, central domain"/>
    <property type="match status" value="1"/>
</dbReference>
<dbReference type="InterPro" id="IPR011330">
    <property type="entry name" value="Glyco_hydro/deAcase_b/a-brl"/>
</dbReference>
<keyword evidence="4" id="KW-0326">Glycosidase</keyword>
<evidence type="ECO:0000256" key="6">
    <source>
        <dbReference type="SAM" id="MobiDB-lite"/>
    </source>
</evidence>
<feature type="coiled-coil region" evidence="5">
    <location>
        <begin position="934"/>
        <end position="968"/>
    </location>
</feature>
<keyword evidence="5" id="KW-0175">Coiled coil</keyword>
<dbReference type="SUPFAM" id="SSF88713">
    <property type="entry name" value="Glycoside hydrolase/deacetylase"/>
    <property type="match status" value="1"/>
</dbReference>
<reference evidence="8" key="1">
    <citation type="journal article" date="2015" name="Nature">
        <title>Complex archaea that bridge the gap between prokaryotes and eukaryotes.</title>
        <authorList>
            <person name="Spang A."/>
            <person name="Saw J.H."/>
            <person name="Jorgensen S.L."/>
            <person name="Zaremba-Niedzwiedzka K."/>
            <person name="Martijn J."/>
            <person name="Lind A.E."/>
            <person name="van Eijk R."/>
            <person name="Schleper C."/>
            <person name="Guy L."/>
            <person name="Ettema T.J."/>
        </authorList>
    </citation>
    <scope>NUCLEOTIDE SEQUENCE</scope>
</reference>
<dbReference type="GO" id="GO:0006013">
    <property type="term" value="P:mannose metabolic process"/>
    <property type="evidence" value="ECO:0007669"/>
    <property type="project" value="InterPro"/>
</dbReference>
<dbReference type="AlphaFoldDB" id="A0A0F9V5Z4"/>
<feature type="domain" description="Glycoside hydrolase family 38 central" evidence="7">
    <location>
        <begin position="298"/>
        <end position="375"/>
    </location>
</feature>
<dbReference type="InterPro" id="IPR041147">
    <property type="entry name" value="GH38_C"/>
</dbReference>
<keyword evidence="2" id="KW-0479">Metal-binding</keyword>
<dbReference type="InterPro" id="IPR013780">
    <property type="entry name" value="Glyco_hydro_b"/>
</dbReference>
<dbReference type="GO" id="GO:0046872">
    <property type="term" value="F:metal ion binding"/>
    <property type="evidence" value="ECO:0007669"/>
    <property type="project" value="UniProtKB-KW"/>
</dbReference>
<evidence type="ECO:0000313" key="8">
    <source>
        <dbReference type="EMBL" id="KKN95132.1"/>
    </source>
</evidence>